<sequence>MRAPRGQNLVLLALTMLFLTLMVTMTIGLGLRVRQKQELQNLADAAAFSNAVMTARAYNNAALINRLEVSYWVAQAADQSLISWTTYARGVKMASATAADQLAESSCVARLPNGAQVKRDLGNFKGRVGNFVDDQYRAGFEAADEAAGKESRAIQSAIAGLRSELSDGISSVDGDLQDKLYKAVGSQRVTKHILREAGQDDISVVDTGAGQDPNTAAELTRQEMDCDYGATGTPSLDGLPPGGTGLCLRGTWSDVMLDAAMGTRGSAFLTGRSAVPPRLAAELARADADYGSIRVESTKMGSAYWASSQNHGAAPSGEIAWGDDYGTFTLVAGSCRSDAVEAMSFVRSTHLLDTSDQHMWGVTGGERGEGDARTDHTMGDCTPLCPSVWVRTLGFQPNNDSAADAWGQPKVLVALQRDLNRPDRRFPWELHFKFPFSATGDAAEWDGRGRKLHTRGSNNLNISRQTAVSTGIAYYHRRNHWDEFPNLLNPFWRATLVPIDVDNDPRDLGRALSGQDYKWQRDAWNALRGAGYEALR</sequence>
<name>A0A2W5UIQ4_9BACT</name>
<dbReference type="Proteomes" id="UP000249061">
    <property type="component" value="Unassembled WGS sequence"/>
</dbReference>
<reference evidence="1 2" key="1">
    <citation type="submission" date="2017-08" db="EMBL/GenBank/DDBJ databases">
        <title>Infants hospitalized years apart are colonized by the same room-sourced microbial strains.</title>
        <authorList>
            <person name="Brooks B."/>
            <person name="Olm M.R."/>
            <person name="Firek B.A."/>
            <person name="Baker R."/>
            <person name="Thomas B.C."/>
            <person name="Morowitz M.J."/>
            <person name="Banfield J.F."/>
        </authorList>
    </citation>
    <scope>NUCLEOTIDE SEQUENCE [LARGE SCALE GENOMIC DNA]</scope>
    <source>
        <strain evidence="1">S2_003_000_R2_14</strain>
    </source>
</reference>
<gene>
    <name evidence="1" type="ORF">DI536_23590</name>
</gene>
<organism evidence="1 2">
    <name type="scientific">Archangium gephyra</name>
    <dbReference type="NCBI Taxonomy" id="48"/>
    <lineage>
        <taxon>Bacteria</taxon>
        <taxon>Pseudomonadati</taxon>
        <taxon>Myxococcota</taxon>
        <taxon>Myxococcia</taxon>
        <taxon>Myxococcales</taxon>
        <taxon>Cystobacterineae</taxon>
        <taxon>Archangiaceae</taxon>
        <taxon>Archangium</taxon>
    </lineage>
</organism>
<dbReference type="AlphaFoldDB" id="A0A2W5UIQ4"/>
<dbReference type="EMBL" id="QFQP01000023">
    <property type="protein sequence ID" value="PZR08878.1"/>
    <property type="molecule type" value="Genomic_DNA"/>
</dbReference>
<evidence type="ECO:0000313" key="2">
    <source>
        <dbReference type="Proteomes" id="UP000249061"/>
    </source>
</evidence>
<accession>A0A2W5UIQ4</accession>
<proteinExistence type="predicted"/>
<evidence type="ECO:0000313" key="1">
    <source>
        <dbReference type="EMBL" id="PZR08878.1"/>
    </source>
</evidence>
<comment type="caution">
    <text evidence="1">The sequence shown here is derived from an EMBL/GenBank/DDBJ whole genome shotgun (WGS) entry which is preliminary data.</text>
</comment>
<protein>
    <submittedName>
        <fullName evidence="1">Uncharacterized protein</fullName>
    </submittedName>
</protein>